<organism evidence="2">
    <name type="scientific">Arundo donax</name>
    <name type="common">Giant reed</name>
    <name type="synonym">Donax arundinaceus</name>
    <dbReference type="NCBI Taxonomy" id="35708"/>
    <lineage>
        <taxon>Eukaryota</taxon>
        <taxon>Viridiplantae</taxon>
        <taxon>Streptophyta</taxon>
        <taxon>Embryophyta</taxon>
        <taxon>Tracheophyta</taxon>
        <taxon>Spermatophyta</taxon>
        <taxon>Magnoliopsida</taxon>
        <taxon>Liliopsida</taxon>
        <taxon>Poales</taxon>
        <taxon>Poaceae</taxon>
        <taxon>PACMAD clade</taxon>
        <taxon>Arundinoideae</taxon>
        <taxon>Arundineae</taxon>
        <taxon>Arundo</taxon>
    </lineage>
</organism>
<feature type="compositionally biased region" description="Gly residues" evidence="1">
    <location>
        <begin position="144"/>
        <end position="155"/>
    </location>
</feature>
<reference evidence="2" key="2">
    <citation type="journal article" date="2015" name="Data Brief">
        <title>Shoot transcriptome of the giant reed, Arundo donax.</title>
        <authorList>
            <person name="Barrero R.A."/>
            <person name="Guerrero F.D."/>
            <person name="Moolhuijzen P."/>
            <person name="Goolsby J.A."/>
            <person name="Tidwell J."/>
            <person name="Bellgard S.E."/>
            <person name="Bellgard M.I."/>
        </authorList>
    </citation>
    <scope>NUCLEOTIDE SEQUENCE</scope>
    <source>
        <tissue evidence="2">Shoot tissue taken approximately 20 cm above the soil surface</tissue>
    </source>
</reference>
<feature type="compositionally biased region" description="Low complexity" evidence="1">
    <location>
        <begin position="111"/>
        <end position="125"/>
    </location>
</feature>
<evidence type="ECO:0000313" key="2">
    <source>
        <dbReference type="EMBL" id="JAD49696.1"/>
    </source>
</evidence>
<dbReference type="EMBL" id="GBRH01248199">
    <property type="protein sequence ID" value="JAD49696.1"/>
    <property type="molecule type" value="Transcribed_RNA"/>
</dbReference>
<name>A0A0A9AEZ4_ARUDO</name>
<sequence>MDTDIAQNATELLVVYQFDGHLLAILYVHAEVELPEGSATNLLPELELAPDDVLHTGHRNPARALHPPPPTPPPTELAPTSPHPDPSHAPQTAPQTDRIAQAPLASIGPGHPTATDAPRAATAAHRNAESTSRRRRSRSRGGRRAGPGDSGGDPGVVGLFIA</sequence>
<protein>
    <submittedName>
        <fullName evidence="2">Uncharacterized protein</fullName>
    </submittedName>
</protein>
<feature type="compositionally biased region" description="Pro residues" evidence="1">
    <location>
        <begin position="66"/>
        <end position="84"/>
    </location>
</feature>
<reference evidence="2" key="1">
    <citation type="submission" date="2014-09" db="EMBL/GenBank/DDBJ databases">
        <authorList>
            <person name="Magalhaes I.L.F."/>
            <person name="Oliveira U."/>
            <person name="Santos F.R."/>
            <person name="Vidigal T.H.D.A."/>
            <person name="Brescovit A.D."/>
            <person name="Santos A.J."/>
        </authorList>
    </citation>
    <scope>NUCLEOTIDE SEQUENCE</scope>
    <source>
        <tissue evidence="2">Shoot tissue taken approximately 20 cm above the soil surface</tissue>
    </source>
</reference>
<feature type="compositionally biased region" description="Basic residues" evidence="1">
    <location>
        <begin position="133"/>
        <end position="143"/>
    </location>
</feature>
<evidence type="ECO:0000256" key="1">
    <source>
        <dbReference type="SAM" id="MobiDB-lite"/>
    </source>
</evidence>
<proteinExistence type="predicted"/>
<feature type="region of interest" description="Disordered" evidence="1">
    <location>
        <begin position="53"/>
        <end position="162"/>
    </location>
</feature>
<accession>A0A0A9AEZ4</accession>
<dbReference type="AlphaFoldDB" id="A0A0A9AEZ4"/>